<dbReference type="KEGG" id="scad:DN051_39390"/>
<evidence type="ECO:0000256" key="1">
    <source>
        <dbReference type="SAM" id="MobiDB-lite"/>
    </source>
</evidence>
<dbReference type="Proteomes" id="UP000249616">
    <property type="component" value="Chromosome"/>
</dbReference>
<name>A0A2Z4JB44_9ACTN</name>
<proteinExistence type="predicted"/>
<evidence type="ECO:0000313" key="2">
    <source>
        <dbReference type="EMBL" id="AWW41938.1"/>
    </source>
</evidence>
<organism evidence="2 3">
    <name type="scientific">Streptomyces cadmiisoli</name>
    <dbReference type="NCBI Taxonomy" id="2184053"/>
    <lineage>
        <taxon>Bacteria</taxon>
        <taxon>Bacillati</taxon>
        <taxon>Actinomycetota</taxon>
        <taxon>Actinomycetes</taxon>
        <taxon>Kitasatosporales</taxon>
        <taxon>Streptomycetaceae</taxon>
        <taxon>Streptomyces</taxon>
        <taxon>Streptomyces aurantiacus group</taxon>
    </lineage>
</organism>
<sequence>MATSDGLRVRVREGDGAPAGRTALSVGRGYRGAAGLTLPWSSGVVKGHVNRVKKPHRQMFGRAGFDLLPSVSSCPHGTTLANLQRVLADGAQPATCRVSSRDFCCSTAVHSFAWGSEAVLR</sequence>
<reference evidence="2 3" key="1">
    <citation type="journal article" date="2019" name="Int. J. Syst. Evol. Microbiol.">
        <title>Streptomyces cadmiisoli sp. nov., a novel actinomycete isolated from cadmium-contaminated soil.</title>
        <authorList>
            <person name="Li K."/>
            <person name="Tang X."/>
            <person name="Zhao J."/>
            <person name="Guo Y."/>
            <person name="Tang Y."/>
            <person name="Gao J."/>
        </authorList>
    </citation>
    <scope>NUCLEOTIDE SEQUENCE [LARGE SCALE GENOMIC DNA]</scope>
    <source>
        <strain evidence="2 3">ZFG47</strain>
    </source>
</reference>
<evidence type="ECO:0000313" key="3">
    <source>
        <dbReference type="Proteomes" id="UP000249616"/>
    </source>
</evidence>
<feature type="region of interest" description="Disordered" evidence="1">
    <location>
        <begin position="1"/>
        <end position="20"/>
    </location>
</feature>
<dbReference type="AlphaFoldDB" id="A0A2Z4JB44"/>
<protein>
    <submittedName>
        <fullName evidence="2">Uncharacterized protein</fullName>
    </submittedName>
</protein>
<dbReference type="EMBL" id="CP030073">
    <property type="protein sequence ID" value="AWW41938.1"/>
    <property type="molecule type" value="Genomic_DNA"/>
</dbReference>
<keyword evidence="3" id="KW-1185">Reference proteome</keyword>
<gene>
    <name evidence="2" type="ORF">DN051_39390</name>
</gene>
<accession>A0A2Z4JB44</accession>